<dbReference type="GO" id="GO:0003677">
    <property type="term" value="F:DNA binding"/>
    <property type="evidence" value="ECO:0007669"/>
    <property type="project" value="UniProtKB-KW"/>
</dbReference>
<accession>A0A7G9S1S6</accession>
<gene>
    <name evidence="5" type="ORF">H9L01_02455</name>
</gene>
<dbReference type="SUPFAM" id="SSF46785">
    <property type="entry name" value="Winged helix' DNA-binding domain"/>
    <property type="match status" value="1"/>
</dbReference>
<dbReference type="PROSITE" id="PS50949">
    <property type="entry name" value="HTH_GNTR"/>
    <property type="match status" value="1"/>
</dbReference>
<dbReference type="InterPro" id="IPR036390">
    <property type="entry name" value="WH_DNA-bd_sf"/>
</dbReference>
<dbReference type="CDD" id="cd07377">
    <property type="entry name" value="WHTH_GntR"/>
    <property type="match status" value="1"/>
</dbReference>
<protein>
    <submittedName>
        <fullName evidence="5">GntR family transcriptional regulator</fullName>
    </submittedName>
</protein>
<reference evidence="5 6" key="1">
    <citation type="submission" date="2020-08" db="EMBL/GenBank/DDBJ databases">
        <title>Genome sequence of Erysipelothrix inopinata DSM 15511T.</title>
        <authorList>
            <person name="Hyun D.-W."/>
            <person name="Bae J.-W."/>
        </authorList>
    </citation>
    <scope>NUCLEOTIDE SEQUENCE [LARGE SCALE GENOMIC DNA]</scope>
    <source>
        <strain evidence="5 6">DSM 15511</strain>
    </source>
</reference>
<dbReference type="EMBL" id="CP060715">
    <property type="protein sequence ID" value="QNN61801.1"/>
    <property type="molecule type" value="Genomic_DNA"/>
</dbReference>
<dbReference type="PANTHER" id="PTHR38445:SF7">
    <property type="entry name" value="GNTR-FAMILY TRANSCRIPTIONAL REGULATOR"/>
    <property type="match status" value="1"/>
</dbReference>
<dbReference type="Pfam" id="PF00392">
    <property type="entry name" value="GntR"/>
    <property type="match status" value="1"/>
</dbReference>
<evidence type="ECO:0000256" key="1">
    <source>
        <dbReference type="ARBA" id="ARBA00023015"/>
    </source>
</evidence>
<dbReference type="GO" id="GO:0003700">
    <property type="term" value="F:DNA-binding transcription factor activity"/>
    <property type="evidence" value="ECO:0007669"/>
    <property type="project" value="InterPro"/>
</dbReference>
<keyword evidence="2" id="KW-0238">DNA-binding</keyword>
<dbReference type="PANTHER" id="PTHR38445">
    <property type="entry name" value="HTH-TYPE TRANSCRIPTIONAL REPRESSOR YTRA"/>
    <property type="match status" value="1"/>
</dbReference>
<dbReference type="Gene3D" id="1.10.10.10">
    <property type="entry name" value="Winged helix-like DNA-binding domain superfamily/Winged helix DNA-binding domain"/>
    <property type="match status" value="1"/>
</dbReference>
<evidence type="ECO:0000313" key="6">
    <source>
        <dbReference type="Proteomes" id="UP000515928"/>
    </source>
</evidence>
<proteinExistence type="predicted"/>
<evidence type="ECO:0000259" key="4">
    <source>
        <dbReference type="PROSITE" id="PS50949"/>
    </source>
</evidence>
<keyword evidence="1" id="KW-0805">Transcription regulation</keyword>
<dbReference type="InterPro" id="IPR036388">
    <property type="entry name" value="WH-like_DNA-bd_sf"/>
</dbReference>
<evidence type="ECO:0000313" key="5">
    <source>
        <dbReference type="EMBL" id="QNN61801.1"/>
    </source>
</evidence>
<dbReference type="Proteomes" id="UP000515928">
    <property type="component" value="Chromosome"/>
</dbReference>
<evidence type="ECO:0000256" key="3">
    <source>
        <dbReference type="ARBA" id="ARBA00023163"/>
    </source>
</evidence>
<evidence type="ECO:0000256" key="2">
    <source>
        <dbReference type="ARBA" id="ARBA00023125"/>
    </source>
</evidence>
<dbReference type="AlphaFoldDB" id="A0A7G9S1S6"/>
<keyword evidence="6" id="KW-1185">Reference proteome</keyword>
<keyword evidence="3" id="KW-0804">Transcription</keyword>
<name>A0A7G9S1S6_9FIRM</name>
<dbReference type="KEGG" id="eio:H9L01_02455"/>
<feature type="domain" description="HTH gntR-type" evidence="4">
    <location>
        <begin position="1"/>
        <end position="69"/>
    </location>
</feature>
<dbReference type="SMART" id="SM00345">
    <property type="entry name" value="HTH_GNTR"/>
    <property type="match status" value="1"/>
</dbReference>
<organism evidence="5 6">
    <name type="scientific">Erysipelothrix inopinata</name>
    <dbReference type="NCBI Taxonomy" id="225084"/>
    <lineage>
        <taxon>Bacteria</taxon>
        <taxon>Bacillati</taxon>
        <taxon>Bacillota</taxon>
        <taxon>Erysipelotrichia</taxon>
        <taxon>Erysipelotrichales</taxon>
        <taxon>Erysipelotrichaceae</taxon>
        <taxon>Erysipelothrix</taxon>
    </lineage>
</organism>
<dbReference type="InterPro" id="IPR000524">
    <property type="entry name" value="Tscrpt_reg_HTH_GntR"/>
</dbReference>
<sequence length="116" mass="13308">MPIYEQIMMQIQEKIVNGNLESGQMLPSMRVLARDLEVSIITTKRAYEELEKLGYVVMVAGKGCYVSEKKPETFQTIYRKELANNIKSMMQQAKNSGISYEDFLNEVKEQGGKVYD</sequence>